<reference evidence="1" key="2">
    <citation type="journal article" date="2015" name="Data Brief">
        <title>Shoot transcriptome of the giant reed, Arundo donax.</title>
        <authorList>
            <person name="Barrero R.A."/>
            <person name="Guerrero F.D."/>
            <person name="Moolhuijzen P."/>
            <person name="Goolsby J.A."/>
            <person name="Tidwell J."/>
            <person name="Bellgard S.E."/>
            <person name="Bellgard M.I."/>
        </authorList>
    </citation>
    <scope>NUCLEOTIDE SEQUENCE</scope>
    <source>
        <tissue evidence="1">Shoot tissue taken approximately 20 cm above the soil surface</tissue>
    </source>
</reference>
<sequence length="42" mass="4929">MLLKGGICLWDMQNVCFICRTLPISLLPLRHAQYVPFVRRIL</sequence>
<organism evidence="1">
    <name type="scientific">Arundo donax</name>
    <name type="common">Giant reed</name>
    <name type="synonym">Donax arundinaceus</name>
    <dbReference type="NCBI Taxonomy" id="35708"/>
    <lineage>
        <taxon>Eukaryota</taxon>
        <taxon>Viridiplantae</taxon>
        <taxon>Streptophyta</taxon>
        <taxon>Embryophyta</taxon>
        <taxon>Tracheophyta</taxon>
        <taxon>Spermatophyta</taxon>
        <taxon>Magnoliopsida</taxon>
        <taxon>Liliopsida</taxon>
        <taxon>Poales</taxon>
        <taxon>Poaceae</taxon>
        <taxon>PACMAD clade</taxon>
        <taxon>Arundinoideae</taxon>
        <taxon>Arundineae</taxon>
        <taxon>Arundo</taxon>
    </lineage>
</organism>
<protein>
    <submittedName>
        <fullName evidence="1">Uncharacterized protein</fullName>
    </submittedName>
</protein>
<dbReference type="EMBL" id="GBRH01268756">
    <property type="protein sequence ID" value="JAD29139.1"/>
    <property type="molecule type" value="Transcribed_RNA"/>
</dbReference>
<reference evidence="1" key="1">
    <citation type="submission" date="2014-09" db="EMBL/GenBank/DDBJ databases">
        <authorList>
            <person name="Magalhaes I.L.F."/>
            <person name="Oliveira U."/>
            <person name="Santos F.R."/>
            <person name="Vidigal T.H.D.A."/>
            <person name="Brescovit A.D."/>
            <person name="Santos A.J."/>
        </authorList>
    </citation>
    <scope>NUCLEOTIDE SEQUENCE</scope>
    <source>
        <tissue evidence="1">Shoot tissue taken approximately 20 cm above the soil surface</tissue>
    </source>
</reference>
<proteinExistence type="predicted"/>
<accession>A0A0A8YQL4</accession>
<dbReference type="AlphaFoldDB" id="A0A0A8YQL4"/>
<evidence type="ECO:0000313" key="1">
    <source>
        <dbReference type="EMBL" id="JAD29139.1"/>
    </source>
</evidence>
<name>A0A0A8YQL4_ARUDO</name>